<dbReference type="PROSITE" id="PS50181">
    <property type="entry name" value="FBOX"/>
    <property type="match status" value="1"/>
</dbReference>
<dbReference type="Gene3D" id="1.20.1280.50">
    <property type="match status" value="1"/>
</dbReference>
<dbReference type="CDD" id="cd22164">
    <property type="entry name" value="F-box_AtSKIP19-like"/>
    <property type="match status" value="1"/>
</dbReference>
<dbReference type="Pfam" id="PF13516">
    <property type="entry name" value="LRR_6"/>
    <property type="match status" value="1"/>
</dbReference>
<dbReference type="SUPFAM" id="SSF81383">
    <property type="entry name" value="F-box domain"/>
    <property type="match status" value="1"/>
</dbReference>
<dbReference type="SUPFAM" id="SSF52047">
    <property type="entry name" value="RNI-like"/>
    <property type="match status" value="1"/>
</dbReference>
<reference evidence="2 3" key="1">
    <citation type="journal article" date="2014" name="Science">
        <title>Plant genetics. Early allopolyploid evolution in the post-Neolithic Brassica napus oilseed genome.</title>
        <authorList>
            <person name="Chalhoub B."/>
            <person name="Denoeud F."/>
            <person name="Liu S."/>
            <person name="Parkin I.A."/>
            <person name="Tang H."/>
            <person name="Wang X."/>
            <person name="Chiquet J."/>
            <person name="Belcram H."/>
            <person name="Tong C."/>
            <person name="Samans B."/>
            <person name="Correa M."/>
            <person name="Da Silva C."/>
            <person name="Just J."/>
            <person name="Falentin C."/>
            <person name="Koh C.S."/>
            <person name="Le Clainche I."/>
            <person name="Bernard M."/>
            <person name="Bento P."/>
            <person name="Noel B."/>
            <person name="Labadie K."/>
            <person name="Alberti A."/>
            <person name="Charles M."/>
            <person name="Arnaud D."/>
            <person name="Guo H."/>
            <person name="Daviaud C."/>
            <person name="Alamery S."/>
            <person name="Jabbari K."/>
            <person name="Zhao M."/>
            <person name="Edger P.P."/>
            <person name="Chelaifa H."/>
            <person name="Tack D."/>
            <person name="Lassalle G."/>
            <person name="Mestiri I."/>
            <person name="Schnel N."/>
            <person name="Le Paslier M.C."/>
            <person name="Fan G."/>
            <person name="Renault V."/>
            <person name="Bayer P.E."/>
            <person name="Golicz A.A."/>
            <person name="Manoli S."/>
            <person name="Lee T.H."/>
            <person name="Thi V.H."/>
            <person name="Chalabi S."/>
            <person name="Hu Q."/>
            <person name="Fan C."/>
            <person name="Tollenaere R."/>
            <person name="Lu Y."/>
            <person name="Battail C."/>
            <person name="Shen J."/>
            <person name="Sidebottom C.H."/>
            <person name="Wang X."/>
            <person name="Canaguier A."/>
            <person name="Chauveau A."/>
            <person name="Berard A."/>
            <person name="Deniot G."/>
            <person name="Guan M."/>
            <person name="Liu Z."/>
            <person name="Sun F."/>
            <person name="Lim Y.P."/>
            <person name="Lyons E."/>
            <person name="Town C.D."/>
            <person name="Bancroft I."/>
            <person name="Wang X."/>
            <person name="Meng J."/>
            <person name="Ma J."/>
            <person name="Pires J.C."/>
            <person name="King G.J."/>
            <person name="Brunel D."/>
            <person name="Delourme R."/>
            <person name="Renard M."/>
            <person name="Aury J.M."/>
            <person name="Adams K.L."/>
            <person name="Batley J."/>
            <person name="Snowdon R.J."/>
            <person name="Tost J."/>
            <person name="Edwards D."/>
            <person name="Zhou Y."/>
            <person name="Hua W."/>
            <person name="Sharpe A.G."/>
            <person name="Paterson A.H."/>
            <person name="Guan C."/>
            <person name="Wincker P."/>
        </authorList>
    </citation>
    <scope>NUCLEOTIDE SEQUENCE [LARGE SCALE GENOMIC DNA]</scope>
    <source>
        <strain evidence="3">cv. Darmor-bzh</strain>
    </source>
</reference>
<evidence type="ECO:0000313" key="3">
    <source>
        <dbReference type="Proteomes" id="UP000028999"/>
    </source>
</evidence>
<name>A0A078IHK0_BRANA</name>
<dbReference type="OMA" id="EGECINW"/>
<dbReference type="EMBL" id="LK032779">
    <property type="protein sequence ID" value="CDY48578.1"/>
    <property type="molecule type" value="Genomic_DNA"/>
</dbReference>
<evidence type="ECO:0000313" key="2">
    <source>
        <dbReference type="EMBL" id="CDY48578.1"/>
    </source>
</evidence>
<dbReference type="Gramene" id="CDY48578">
    <property type="protein sequence ID" value="CDY48578"/>
    <property type="gene ID" value="GSBRNA2T00091314001"/>
</dbReference>
<dbReference type="AlphaFoldDB" id="A0A078IHK0"/>
<dbReference type="PaxDb" id="3708-A0A078IHK0"/>
<accession>A0A078IHK0</accession>
<dbReference type="InterPro" id="IPR001611">
    <property type="entry name" value="Leu-rich_rpt"/>
</dbReference>
<dbReference type="InterPro" id="IPR001810">
    <property type="entry name" value="F-box_dom"/>
</dbReference>
<keyword evidence="3" id="KW-1185">Reference proteome</keyword>
<feature type="domain" description="F-box" evidence="1">
    <location>
        <begin position="6"/>
        <end position="53"/>
    </location>
</feature>
<dbReference type="SMART" id="SM00256">
    <property type="entry name" value="FBOX"/>
    <property type="match status" value="1"/>
</dbReference>
<dbReference type="InterPro" id="IPR036047">
    <property type="entry name" value="F-box-like_dom_sf"/>
</dbReference>
<dbReference type="STRING" id="3708.A0A078IHK0"/>
<protein>
    <submittedName>
        <fullName evidence="2">BnaA09g01740D protein</fullName>
    </submittedName>
</protein>
<dbReference type="Proteomes" id="UP000028999">
    <property type="component" value="Unassembled WGS sequence"/>
</dbReference>
<sequence length="251" mass="28985">MKEGECINWAELPSELTSSILRRLSSIDILENAQRVCTSWRHVCKDPEMWRKVDMRNLVDVGLNLEIMCRHAVDRSQGGLVEIDIWNFATDSLLNYIAESRPGQEHNQKNRSLRLPLLEELEFSYCPLSVESLRLVGRSCPNLKTLKLNRLRLMRFPYESDDDALAIAETMPKLSHLQLFANNLTDAGLNAILDNCPNLEHLDLRECRNVKLSGDLRKRCSEKIKVLREPFGCIMLTHVLELIYDMLHISR</sequence>
<dbReference type="GO" id="GO:1905761">
    <property type="term" value="F:SCF ubiquitin ligase complex binding"/>
    <property type="evidence" value="ECO:0000318"/>
    <property type="project" value="GO_Central"/>
</dbReference>
<organism evidence="2 3">
    <name type="scientific">Brassica napus</name>
    <name type="common">Rape</name>
    <dbReference type="NCBI Taxonomy" id="3708"/>
    <lineage>
        <taxon>Eukaryota</taxon>
        <taxon>Viridiplantae</taxon>
        <taxon>Streptophyta</taxon>
        <taxon>Embryophyta</taxon>
        <taxon>Tracheophyta</taxon>
        <taxon>Spermatophyta</taxon>
        <taxon>Magnoliopsida</taxon>
        <taxon>eudicotyledons</taxon>
        <taxon>Gunneridae</taxon>
        <taxon>Pentapetalae</taxon>
        <taxon>rosids</taxon>
        <taxon>malvids</taxon>
        <taxon>Brassicales</taxon>
        <taxon>Brassicaceae</taxon>
        <taxon>Brassiceae</taxon>
        <taxon>Brassica</taxon>
    </lineage>
</organism>
<evidence type="ECO:0000259" key="1">
    <source>
        <dbReference type="PROSITE" id="PS50181"/>
    </source>
</evidence>
<dbReference type="Pfam" id="PF12937">
    <property type="entry name" value="F-box-like"/>
    <property type="match status" value="1"/>
</dbReference>
<gene>
    <name evidence="2" type="primary">BnaA09g01740D</name>
    <name evidence="2" type="ORF">GSBRNA2T00091314001</name>
</gene>
<dbReference type="InterPro" id="IPR032675">
    <property type="entry name" value="LRR_dom_sf"/>
</dbReference>
<dbReference type="PANTHER" id="PTHR38926:SF45">
    <property type="entry name" value="F-BOX DOMAIN-CONTAINING PROTEIN"/>
    <property type="match status" value="1"/>
</dbReference>
<proteinExistence type="predicted"/>
<dbReference type="PANTHER" id="PTHR38926">
    <property type="entry name" value="F-BOX DOMAIN CONTAINING PROTEIN, EXPRESSED"/>
    <property type="match status" value="1"/>
</dbReference>
<dbReference type="Gene3D" id="3.80.10.10">
    <property type="entry name" value="Ribonuclease Inhibitor"/>
    <property type="match status" value="1"/>
</dbReference>